<dbReference type="HOGENOM" id="CLU_047691_1_4_4"/>
<dbReference type="SUPFAM" id="SSF88946">
    <property type="entry name" value="Sigma2 domain of RNA polymerase sigma factors"/>
    <property type="match status" value="1"/>
</dbReference>
<accession>A0A076PI85</accession>
<dbReference type="CDD" id="cd06171">
    <property type="entry name" value="Sigma70_r4"/>
    <property type="match status" value="1"/>
</dbReference>
<evidence type="ECO:0000256" key="4">
    <source>
        <dbReference type="ARBA" id="ARBA00023163"/>
    </source>
</evidence>
<dbReference type="GO" id="GO:0006352">
    <property type="term" value="P:DNA-templated transcription initiation"/>
    <property type="evidence" value="ECO:0007669"/>
    <property type="project" value="InterPro"/>
</dbReference>
<proteinExistence type="inferred from homology"/>
<keyword evidence="4" id="KW-0804">Transcription</keyword>
<dbReference type="Gene3D" id="1.10.1740.10">
    <property type="match status" value="1"/>
</dbReference>
<dbReference type="Pfam" id="PF22029">
    <property type="entry name" value="PhyR_sigma2"/>
    <property type="match status" value="1"/>
</dbReference>
<dbReference type="EMBL" id="CP006704">
    <property type="protein sequence ID" value="AIJ45343.1"/>
    <property type="molecule type" value="Genomic_DNA"/>
</dbReference>
<dbReference type="PANTHER" id="PTHR43133">
    <property type="entry name" value="RNA POLYMERASE ECF-TYPE SIGMA FACTO"/>
    <property type="match status" value="1"/>
</dbReference>
<organism evidence="7 8">
    <name type="scientific">Comamonas testosteroni TK102</name>
    <dbReference type="NCBI Taxonomy" id="1392005"/>
    <lineage>
        <taxon>Bacteria</taxon>
        <taxon>Pseudomonadati</taxon>
        <taxon>Pseudomonadota</taxon>
        <taxon>Betaproteobacteria</taxon>
        <taxon>Burkholderiales</taxon>
        <taxon>Comamonadaceae</taxon>
        <taxon>Comamonas</taxon>
    </lineage>
</organism>
<keyword evidence="3" id="KW-0731">Sigma factor</keyword>
<reference evidence="7 8" key="1">
    <citation type="journal article" date="2014" name="Genome Announc.">
        <title>Complete Genome Sequence of Polychlorinated Biphenyl Degrader Comamonas testosteroni TK102 (NBRC 109938).</title>
        <authorList>
            <person name="Fukuda K."/>
            <person name="Hosoyama A."/>
            <person name="Tsuchikane K."/>
            <person name="Ohji S."/>
            <person name="Yamazoe A."/>
            <person name="Fujita N."/>
            <person name="Shintani M."/>
            <person name="Kimbara K."/>
        </authorList>
    </citation>
    <scope>NUCLEOTIDE SEQUENCE [LARGE SCALE GENOMIC DNA]</scope>
    <source>
        <strain evidence="7">TK102</strain>
    </source>
</reference>
<dbReference type="GO" id="GO:0016987">
    <property type="term" value="F:sigma factor activity"/>
    <property type="evidence" value="ECO:0007669"/>
    <property type="project" value="UniProtKB-KW"/>
</dbReference>
<dbReference type="NCBIfam" id="TIGR02937">
    <property type="entry name" value="sigma70-ECF"/>
    <property type="match status" value="1"/>
</dbReference>
<dbReference type="InterPro" id="IPR013324">
    <property type="entry name" value="RNA_pol_sigma_r3/r4-like"/>
</dbReference>
<dbReference type="InterPro" id="IPR013249">
    <property type="entry name" value="RNA_pol_sigma70_r4_t2"/>
</dbReference>
<sequence>MKVDAALVHIPRLRRYARALAGDAAQADDLVQDTLERACQKWALWQPPVAASAEQVQKALLSWLLTLMHNLYANQWQQSSRHRMVALDEAQDTPHDPMPRLALQLDLERALSHLTPQAREVLLLIGMEQFSYGEAAQMLGVPVGTVMSRLSRAREQLRRLMEGERPVTTVLRAVK</sequence>
<dbReference type="KEGG" id="ctes:O987_05920"/>
<gene>
    <name evidence="7" type="ORF">O987_05920</name>
</gene>
<dbReference type="InterPro" id="IPR014284">
    <property type="entry name" value="RNA_pol_sigma-70_dom"/>
</dbReference>
<name>A0A076PI85_COMTE</name>
<evidence type="ECO:0000256" key="2">
    <source>
        <dbReference type="ARBA" id="ARBA00023015"/>
    </source>
</evidence>
<evidence type="ECO:0000256" key="3">
    <source>
        <dbReference type="ARBA" id="ARBA00023082"/>
    </source>
</evidence>
<evidence type="ECO:0000259" key="5">
    <source>
        <dbReference type="Pfam" id="PF08281"/>
    </source>
</evidence>
<dbReference type="GO" id="GO:0003677">
    <property type="term" value="F:DNA binding"/>
    <property type="evidence" value="ECO:0007669"/>
    <property type="project" value="InterPro"/>
</dbReference>
<dbReference type="RefSeq" id="WP_003057811.1">
    <property type="nucleotide sequence ID" value="NZ_CP006704.1"/>
</dbReference>
<dbReference type="InterPro" id="IPR036388">
    <property type="entry name" value="WH-like_DNA-bd_sf"/>
</dbReference>
<evidence type="ECO:0000313" key="7">
    <source>
        <dbReference type="EMBL" id="AIJ45343.1"/>
    </source>
</evidence>
<feature type="domain" description="RNA polymerase sigma factor 70 region 4 type 2" evidence="5">
    <location>
        <begin position="106"/>
        <end position="157"/>
    </location>
</feature>
<evidence type="ECO:0000256" key="1">
    <source>
        <dbReference type="ARBA" id="ARBA00010641"/>
    </source>
</evidence>
<evidence type="ECO:0000313" key="8">
    <source>
        <dbReference type="Proteomes" id="UP000028782"/>
    </source>
</evidence>
<dbReference type="AlphaFoldDB" id="A0A076PI85"/>
<dbReference type="InterPro" id="IPR039425">
    <property type="entry name" value="RNA_pol_sigma-70-like"/>
</dbReference>
<dbReference type="SUPFAM" id="SSF88659">
    <property type="entry name" value="Sigma3 and sigma4 domains of RNA polymerase sigma factors"/>
    <property type="match status" value="1"/>
</dbReference>
<dbReference type="Gene3D" id="1.10.10.10">
    <property type="entry name" value="Winged helix-like DNA-binding domain superfamily/Winged helix DNA-binding domain"/>
    <property type="match status" value="1"/>
</dbReference>
<dbReference type="PANTHER" id="PTHR43133:SF25">
    <property type="entry name" value="RNA POLYMERASE SIGMA FACTOR RFAY-RELATED"/>
    <property type="match status" value="1"/>
</dbReference>
<feature type="domain" description="PhyR sigma2" evidence="6">
    <location>
        <begin position="9"/>
        <end position="47"/>
    </location>
</feature>
<protein>
    <submittedName>
        <fullName evidence="7">RNA polymerase subunit sigma-24</fullName>
    </submittedName>
</protein>
<dbReference type="InterPro" id="IPR053866">
    <property type="entry name" value="PhyR_sigma2"/>
</dbReference>
<evidence type="ECO:0000259" key="6">
    <source>
        <dbReference type="Pfam" id="PF22029"/>
    </source>
</evidence>
<dbReference type="Pfam" id="PF08281">
    <property type="entry name" value="Sigma70_r4_2"/>
    <property type="match status" value="1"/>
</dbReference>
<dbReference type="Proteomes" id="UP000028782">
    <property type="component" value="Chromosome"/>
</dbReference>
<keyword evidence="2" id="KW-0805">Transcription regulation</keyword>
<dbReference type="InterPro" id="IPR013325">
    <property type="entry name" value="RNA_pol_sigma_r2"/>
</dbReference>
<comment type="similarity">
    <text evidence="1">Belongs to the sigma-70 factor family. ECF subfamily.</text>
</comment>